<keyword evidence="3" id="KW-1185">Reference proteome</keyword>
<gene>
    <name evidence="1" type="ORF">HNR71_004080</name>
    <name evidence="2" type="ORF">HPO96_01785</name>
</gene>
<comment type="caution">
    <text evidence="2">The sequence shown here is derived from an EMBL/GenBank/DDBJ whole genome shotgun (WGS) entry which is preliminary data.</text>
</comment>
<dbReference type="Proteomes" id="UP000534306">
    <property type="component" value="Unassembled WGS sequence"/>
</dbReference>
<dbReference type="EMBL" id="JABJRC010000001">
    <property type="protein sequence ID" value="NOL38967.1"/>
    <property type="molecule type" value="Genomic_DNA"/>
</dbReference>
<proteinExistence type="predicted"/>
<evidence type="ECO:0000313" key="4">
    <source>
        <dbReference type="Proteomes" id="UP000553957"/>
    </source>
</evidence>
<reference evidence="1 4" key="2">
    <citation type="submission" date="2020-08" db="EMBL/GenBank/DDBJ databases">
        <title>Sequencing the genomes of 1000 actinobacteria strains.</title>
        <authorList>
            <person name="Klenk H.-P."/>
        </authorList>
    </citation>
    <scope>NUCLEOTIDE SEQUENCE [LARGE SCALE GENOMIC DNA]</scope>
    <source>
        <strain evidence="1 4">DSM 15626</strain>
    </source>
</reference>
<dbReference type="RefSeq" id="WP_171670416.1">
    <property type="nucleotide sequence ID" value="NZ_BAAAGT010000007.1"/>
</dbReference>
<name>A0A7Y4KVX1_9ACTN</name>
<protein>
    <submittedName>
        <fullName evidence="2">Uncharacterized protein</fullName>
    </submittedName>
</protein>
<sequence length="150" mass="17026">MKTHQTYVLDHASWSRVRVVTACRQVLDVFRPDAAIFECDIPIDDSEWPPEVQAAAQTLRVHAQTNGKRERGGYAMTGVTPATHPTWPAFATFCPFSYDATVWDHQGRDLISLADEATCFTLTLTHPQYQALTHLPDIPLVPLHTWRRTR</sequence>
<evidence type="ECO:0000313" key="1">
    <source>
        <dbReference type="EMBL" id="MBB6568443.1"/>
    </source>
</evidence>
<dbReference type="EMBL" id="JACHKF010000001">
    <property type="protein sequence ID" value="MBB6568443.1"/>
    <property type="molecule type" value="Genomic_DNA"/>
</dbReference>
<evidence type="ECO:0000313" key="2">
    <source>
        <dbReference type="EMBL" id="NOL38967.1"/>
    </source>
</evidence>
<organism evidence="2 3">
    <name type="scientific">Kribbella sandramycini</name>
    <dbReference type="NCBI Taxonomy" id="60450"/>
    <lineage>
        <taxon>Bacteria</taxon>
        <taxon>Bacillati</taxon>
        <taxon>Actinomycetota</taxon>
        <taxon>Actinomycetes</taxon>
        <taxon>Propionibacteriales</taxon>
        <taxon>Kribbellaceae</taxon>
        <taxon>Kribbella</taxon>
    </lineage>
</organism>
<reference evidence="2 3" key="1">
    <citation type="submission" date="2020-05" db="EMBL/GenBank/DDBJ databases">
        <title>Genome sequence of Kribbella sandramycini ATCC 39419.</title>
        <authorList>
            <person name="Maclea K.S."/>
            <person name="Fair J.L."/>
        </authorList>
    </citation>
    <scope>NUCLEOTIDE SEQUENCE [LARGE SCALE GENOMIC DNA]</scope>
    <source>
        <strain evidence="2 3">ATCC 39419</strain>
    </source>
</reference>
<dbReference type="AlphaFoldDB" id="A0A7Y4KVX1"/>
<evidence type="ECO:0000313" key="3">
    <source>
        <dbReference type="Proteomes" id="UP000534306"/>
    </source>
</evidence>
<accession>A0A7Y4KVX1</accession>
<dbReference type="Proteomes" id="UP000553957">
    <property type="component" value="Unassembled WGS sequence"/>
</dbReference>